<dbReference type="SUPFAM" id="SSF50630">
    <property type="entry name" value="Acid proteases"/>
    <property type="match status" value="1"/>
</dbReference>
<name>A0A9P4J2Q7_9PEZI</name>
<evidence type="ECO:0000256" key="1">
    <source>
        <dbReference type="ARBA" id="ARBA00007447"/>
    </source>
</evidence>
<dbReference type="Gene3D" id="2.40.70.10">
    <property type="entry name" value="Acid Proteases"/>
    <property type="match status" value="2"/>
</dbReference>
<dbReference type="GO" id="GO:0000324">
    <property type="term" value="C:fungal-type vacuole"/>
    <property type="evidence" value="ECO:0007669"/>
    <property type="project" value="TreeGrafter"/>
</dbReference>
<feature type="domain" description="Peptidase A1" evidence="5">
    <location>
        <begin position="69"/>
        <end position="412"/>
    </location>
</feature>
<evidence type="ECO:0000256" key="3">
    <source>
        <dbReference type="SAM" id="Phobius"/>
    </source>
</evidence>
<reference evidence="6" key="1">
    <citation type="journal article" date="2020" name="Stud. Mycol.">
        <title>101 Dothideomycetes genomes: a test case for predicting lifestyles and emergence of pathogens.</title>
        <authorList>
            <person name="Haridas S."/>
            <person name="Albert R."/>
            <person name="Binder M."/>
            <person name="Bloem J."/>
            <person name="Labutti K."/>
            <person name="Salamov A."/>
            <person name="Andreopoulos B."/>
            <person name="Baker S."/>
            <person name="Barry K."/>
            <person name="Bills G."/>
            <person name="Bluhm B."/>
            <person name="Cannon C."/>
            <person name="Castanera R."/>
            <person name="Culley D."/>
            <person name="Daum C."/>
            <person name="Ezra D."/>
            <person name="Gonzalez J."/>
            <person name="Henrissat B."/>
            <person name="Kuo A."/>
            <person name="Liang C."/>
            <person name="Lipzen A."/>
            <person name="Lutzoni F."/>
            <person name="Magnuson J."/>
            <person name="Mondo S."/>
            <person name="Nolan M."/>
            <person name="Ohm R."/>
            <person name="Pangilinan J."/>
            <person name="Park H.-J."/>
            <person name="Ramirez L."/>
            <person name="Alfaro M."/>
            <person name="Sun H."/>
            <person name="Tritt A."/>
            <person name="Yoshinaga Y."/>
            <person name="Zwiers L.-H."/>
            <person name="Turgeon B."/>
            <person name="Goodwin S."/>
            <person name="Spatafora J."/>
            <person name="Crous P."/>
            <person name="Grigoriev I."/>
        </authorList>
    </citation>
    <scope>NUCLEOTIDE SEQUENCE</scope>
    <source>
        <strain evidence="6">CBS 260.36</strain>
    </source>
</reference>
<dbReference type="GO" id="GO:0004190">
    <property type="term" value="F:aspartic-type endopeptidase activity"/>
    <property type="evidence" value="ECO:0007669"/>
    <property type="project" value="InterPro"/>
</dbReference>
<comment type="similarity">
    <text evidence="1">Belongs to the peptidase A1 family.</text>
</comment>
<dbReference type="InterPro" id="IPR033121">
    <property type="entry name" value="PEPTIDASE_A1"/>
</dbReference>
<dbReference type="InterPro" id="IPR034164">
    <property type="entry name" value="Pepsin-like_dom"/>
</dbReference>
<evidence type="ECO:0000259" key="5">
    <source>
        <dbReference type="PROSITE" id="PS51767"/>
    </source>
</evidence>
<dbReference type="CDD" id="cd05471">
    <property type="entry name" value="pepsin_like"/>
    <property type="match status" value="1"/>
</dbReference>
<proteinExistence type="inferred from homology"/>
<keyword evidence="6" id="KW-0645">Protease</keyword>
<sequence>MRFWLSRSGTSMLSIAFFAVCSVVAADSPLNSLLSSRSLVSRQADVTQVVQPISFAPSQYWEGNDGPWSTFPLQIGVSPQLVRVLPSTSSYNNWAVAPGGCPSFYPSSCPVDRGGLYNANRSPSWTAFTSLALGQELALGYNTTAVFGFDQVTLGWHGSGGPSINNATVAYYYDASEYFLGAFGLNPQSTNFSDGRGPHQSYLSSLKYQNLIPSLSYGYTAGNRYRLNQVYGSLTLGGYDSARMTSRMVTFAMNKDPSRDLLVDVAKVQLASHGVTQVNYTKPFNAVIDSTIPYLYLPLDLCQVFEKTFGLIYNSTLDMYLVNASLHDTLIQSNPLVTLALVASDSTAVDIPLPYGAFDLTTSYPTLGDGGQSSFYFPIRRGANDTQYVLGRAFLQEAYLIADYERRNFTIAPCAWDANIMNANITTIFSTEMIKMLKHNRHSRITGRAIGGIVIGLIVSLVLLGLAIFYFLRHRQRKLKDGWEQEFNKDQGQPRVAGLRDAEPQAIELSGRSIVYELGDNHHMVNPFDAPHELDGRPQFVDAKELPADEYPSELKDSIVEAHELQGSHVAVYELDGTPVLEHSPVSPEQFGEIGRNNFANESWLVSPVSPESDTPPDYPAIASKR</sequence>
<keyword evidence="3" id="KW-0472">Membrane</keyword>
<keyword evidence="3" id="KW-1133">Transmembrane helix</keyword>
<feature type="signal peptide" evidence="4">
    <location>
        <begin position="1"/>
        <end position="26"/>
    </location>
</feature>
<protein>
    <submittedName>
        <fullName evidence="6">Acid protease</fullName>
    </submittedName>
</protein>
<dbReference type="EMBL" id="ML996084">
    <property type="protein sequence ID" value="KAF2154051.1"/>
    <property type="molecule type" value="Genomic_DNA"/>
</dbReference>
<keyword evidence="7" id="KW-1185">Reference proteome</keyword>
<feature type="region of interest" description="Disordered" evidence="2">
    <location>
        <begin position="606"/>
        <end position="626"/>
    </location>
</feature>
<evidence type="ECO:0000256" key="2">
    <source>
        <dbReference type="SAM" id="MobiDB-lite"/>
    </source>
</evidence>
<dbReference type="PRINTS" id="PR00792">
    <property type="entry name" value="PEPSIN"/>
</dbReference>
<dbReference type="PANTHER" id="PTHR47966">
    <property type="entry name" value="BETA-SITE APP-CLEAVING ENZYME, ISOFORM A-RELATED"/>
    <property type="match status" value="1"/>
</dbReference>
<evidence type="ECO:0000256" key="4">
    <source>
        <dbReference type="SAM" id="SignalP"/>
    </source>
</evidence>
<gene>
    <name evidence="6" type="ORF">K461DRAFT_292728</name>
</gene>
<dbReference type="InterPro" id="IPR021109">
    <property type="entry name" value="Peptidase_aspartic_dom_sf"/>
</dbReference>
<evidence type="ECO:0000313" key="7">
    <source>
        <dbReference type="Proteomes" id="UP000799439"/>
    </source>
</evidence>
<keyword evidence="4" id="KW-0732">Signal</keyword>
<dbReference type="AlphaFoldDB" id="A0A9P4J2Q7"/>
<dbReference type="InterPro" id="IPR001461">
    <property type="entry name" value="Aspartic_peptidase_A1"/>
</dbReference>
<dbReference type="GO" id="GO:0006508">
    <property type="term" value="P:proteolysis"/>
    <property type="evidence" value="ECO:0007669"/>
    <property type="project" value="UniProtKB-KW"/>
</dbReference>
<keyword evidence="3" id="KW-0812">Transmembrane</keyword>
<keyword evidence="6" id="KW-0378">Hydrolase</keyword>
<dbReference type="PROSITE" id="PS51767">
    <property type="entry name" value="PEPTIDASE_A1"/>
    <property type="match status" value="1"/>
</dbReference>
<dbReference type="PANTHER" id="PTHR47966:SF51">
    <property type="entry name" value="BETA-SITE APP-CLEAVING ENZYME, ISOFORM A-RELATED"/>
    <property type="match status" value="1"/>
</dbReference>
<accession>A0A9P4J2Q7</accession>
<dbReference type="CDD" id="cd12087">
    <property type="entry name" value="TM_EGFR-like"/>
    <property type="match status" value="1"/>
</dbReference>
<feature type="transmembrane region" description="Helical" evidence="3">
    <location>
        <begin position="449"/>
        <end position="472"/>
    </location>
</feature>
<evidence type="ECO:0000313" key="6">
    <source>
        <dbReference type="EMBL" id="KAF2154051.1"/>
    </source>
</evidence>
<organism evidence="6 7">
    <name type="scientific">Myriangium duriaei CBS 260.36</name>
    <dbReference type="NCBI Taxonomy" id="1168546"/>
    <lineage>
        <taxon>Eukaryota</taxon>
        <taxon>Fungi</taxon>
        <taxon>Dikarya</taxon>
        <taxon>Ascomycota</taxon>
        <taxon>Pezizomycotina</taxon>
        <taxon>Dothideomycetes</taxon>
        <taxon>Dothideomycetidae</taxon>
        <taxon>Myriangiales</taxon>
        <taxon>Myriangiaceae</taxon>
        <taxon>Myriangium</taxon>
    </lineage>
</organism>
<dbReference type="OrthoDB" id="4074350at2759"/>
<comment type="caution">
    <text evidence="6">The sequence shown here is derived from an EMBL/GenBank/DDBJ whole genome shotgun (WGS) entry which is preliminary data.</text>
</comment>
<dbReference type="Pfam" id="PF00026">
    <property type="entry name" value="Asp"/>
    <property type="match status" value="1"/>
</dbReference>
<dbReference type="Proteomes" id="UP000799439">
    <property type="component" value="Unassembled WGS sequence"/>
</dbReference>
<feature type="chain" id="PRO_5040443341" evidence="4">
    <location>
        <begin position="27"/>
        <end position="626"/>
    </location>
</feature>